<dbReference type="Gene3D" id="2.30.110.10">
    <property type="entry name" value="Electron Transport, Fmn-binding Protein, Chain A"/>
    <property type="match status" value="1"/>
</dbReference>
<evidence type="ECO:0000313" key="6">
    <source>
        <dbReference type="Proteomes" id="UP000234275"/>
    </source>
</evidence>
<dbReference type="Pfam" id="PF23544">
    <property type="entry name" value="AtuA_ferredoxin"/>
    <property type="match status" value="1"/>
</dbReference>
<evidence type="ECO:0000259" key="2">
    <source>
        <dbReference type="Pfam" id="PF01243"/>
    </source>
</evidence>
<dbReference type="Pfam" id="PF07287">
    <property type="entry name" value="AtuA"/>
    <property type="match status" value="1"/>
</dbReference>
<sequence length="872" mass="95749">MPKFYDSISNDLRDWALRQSVFFVASAPLQGRHVNLSPKGLPDASFAILGPKEAAYVDATGSGSETISHLHENGRITVMFCSFDSSPRIMRFFCNGSVIEWNQPEFEPYLARMGGKNVPGARAIIRLDVFKVQTSCGYGVPQLSLTTDPDTNSPKPYLKDRETLGHWASKRVAAGDVHTYQRDNNNRSLDGLPGLKTAVKDSGRSVLWSEVRNWTYRNRAEIDLVKTSVLILLVAMGAARWLVAMSSRPIRIAGASGSASDRRHAIAEFARNHPQDPIDVIIADFMSEANMVTGAARRVDQDKQNSSQQSSGPPGLPGYEPSFLLALQPALEDLAKHGIKVAVNAGNTDTEGLYKAVTQMVKSKGLSLKVAWVSGDQVLATVKDALSSGNSTYKNVYTGEALSDWNFEPIFAQCYLGGLGVAAAFSQGADIVLCGRVSDASPVIGAAAWFHGWKRSDLDQLANAFVAGHLIECSNYVCGGNFTGFKALEKLGKDGWSNIGYPIAEISADGKVIITMQSYATGGAVTADTCSSQLLYEIQGPWYYNSDVTAILTDLHFEQISTNRVALRGVRSAPPPPTTKVGITARGGFQAEVSWYLVGLDIDAKARMLEDQIRRLLAPQSSKFTELKFSTLGSVPDDPKDQNSATVTFRVVVQARNADDIAPHNFLRHIADNIMQGYPGATFHLDMRQGFPKPVYEYYVSLLPQADIKHRVHLPWSNQVLDVPPPPLTKEYPPRQPSQHTTSAPANPQLDFGPTTRGPLGWIVHARSGDKGPDANCGFWVRHSDEYLWLRSLLSTPKIKELLGPEYTANPQLEVDRFELPQLQGVHFLFRNLLDRGVGITTTVDFLGKNVAEYLRARWVDLPVRFLNRGKL</sequence>
<reference evidence="5 6" key="1">
    <citation type="submission" date="2016-12" db="EMBL/GenBank/DDBJ databases">
        <title>The genomes of Aspergillus section Nigri reveals drivers in fungal speciation.</title>
        <authorList>
            <consortium name="DOE Joint Genome Institute"/>
            <person name="Vesth T.C."/>
            <person name="Nybo J."/>
            <person name="Theobald S."/>
            <person name="Brandl J."/>
            <person name="Frisvad J.C."/>
            <person name="Nielsen K.F."/>
            <person name="Lyhne E.K."/>
            <person name="Kogle M.E."/>
            <person name="Kuo A."/>
            <person name="Riley R."/>
            <person name="Clum A."/>
            <person name="Nolan M."/>
            <person name="Lipzen A."/>
            <person name="Salamov A."/>
            <person name="Henrissat B."/>
            <person name="Wiebenga A."/>
            <person name="De Vries R.P."/>
            <person name="Grigoriev I.V."/>
            <person name="Mortensen U.H."/>
            <person name="Andersen M.R."/>
            <person name="Baker S.E."/>
        </authorList>
    </citation>
    <scope>NUCLEOTIDE SEQUENCE [LARGE SCALE GENOMIC DNA]</scope>
    <source>
        <strain evidence="5 6">IBT 23096</strain>
    </source>
</reference>
<feature type="domain" description="Pyridoxamine 5'-phosphate oxidase N-terminal" evidence="2">
    <location>
        <begin position="18"/>
        <end position="136"/>
    </location>
</feature>
<name>A0A2I2FUX8_9EURO</name>
<dbReference type="GeneID" id="36559531"/>
<feature type="domain" description="Acyclic terpene utilisation N-terminal" evidence="3">
    <location>
        <begin position="250"/>
        <end position="714"/>
    </location>
</feature>
<dbReference type="PANTHER" id="PTHR47585:SF2">
    <property type="entry name" value="DUF1446 DOMAIN PROTEIN (AFU_ORTHOLOGUE AFUA_6G11420)"/>
    <property type="match status" value="1"/>
</dbReference>
<dbReference type="OrthoDB" id="10265871at2759"/>
<evidence type="ECO:0000259" key="3">
    <source>
        <dbReference type="Pfam" id="PF07287"/>
    </source>
</evidence>
<evidence type="ECO:0000259" key="4">
    <source>
        <dbReference type="Pfam" id="PF23544"/>
    </source>
</evidence>
<dbReference type="Proteomes" id="UP000234275">
    <property type="component" value="Unassembled WGS sequence"/>
</dbReference>
<feature type="region of interest" description="Disordered" evidence="1">
    <location>
        <begin position="724"/>
        <end position="752"/>
    </location>
</feature>
<dbReference type="RefSeq" id="XP_024699709.1">
    <property type="nucleotide sequence ID" value="XM_024851833.1"/>
</dbReference>
<dbReference type="PANTHER" id="PTHR47585">
    <property type="match status" value="1"/>
</dbReference>
<evidence type="ECO:0000313" key="5">
    <source>
        <dbReference type="EMBL" id="PLB44407.1"/>
    </source>
</evidence>
<dbReference type="InterPro" id="IPR011576">
    <property type="entry name" value="Pyridox_Oxase_N"/>
</dbReference>
<dbReference type="VEuPathDB" id="FungiDB:P170DRAFT_458992"/>
<dbReference type="STRING" id="1392250.A0A2I2FUX8"/>
<dbReference type="SUPFAM" id="SSF50475">
    <property type="entry name" value="FMN-binding split barrel"/>
    <property type="match status" value="1"/>
</dbReference>
<gene>
    <name evidence="5" type="ORF">P170DRAFT_458992</name>
</gene>
<dbReference type="InterPro" id="IPR012349">
    <property type="entry name" value="Split_barrel_FMN-bd"/>
</dbReference>
<evidence type="ECO:0000256" key="1">
    <source>
        <dbReference type="SAM" id="MobiDB-lite"/>
    </source>
</evidence>
<protein>
    <submittedName>
        <fullName evidence="5">DUF1446-domain-containing protein</fullName>
    </submittedName>
</protein>
<feature type="compositionally biased region" description="Polar residues" evidence="1">
    <location>
        <begin position="737"/>
        <end position="746"/>
    </location>
</feature>
<accession>A0A2I2FUX8</accession>
<dbReference type="EMBL" id="MSFO01000009">
    <property type="protein sequence ID" value="PLB44407.1"/>
    <property type="molecule type" value="Genomic_DNA"/>
</dbReference>
<dbReference type="Pfam" id="PF01243">
    <property type="entry name" value="PNPOx_N"/>
    <property type="match status" value="1"/>
</dbReference>
<comment type="caution">
    <text evidence="5">The sequence shown here is derived from an EMBL/GenBank/DDBJ whole genome shotgun (WGS) entry which is preliminary data.</text>
</comment>
<feature type="domain" description="AtuA-like ferredoxin-fold" evidence="4">
    <location>
        <begin position="760"/>
        <end position="859"/>
    </location>
</feature>
<proteinExistence type="predicted"/>
<organism evidence="5 6">
    <name type="scientific">Aspergillus steynii IBT 23096</name>
    <dbReference type="NCBI Taxonomy" id="1392250"/>
    <lineage>
        <taxon>Eukaryota</taxon>
        <taxon>Fungi</taxon>
        <taxon>Dikarya</taxon>
        <taxon>Ascomycota</taxon>
        <taxon>Pezizomycotina</taxon>
        <taxon>Eurotiomycetes</taxon>
        <taxon>Eurotiomycetidae</taxon>
        <taxon>Eurotiales</taxon>
        <taxon>Aspergillaceae</taxon>
        <taxon>Aspergillus</taxon>
        <taxon>Aspergillus subgen. Circumdati</taxon>
    </lineage>
</organism>
<dbReference type="AlphaFoldDB" id="A0A2I2FUX8"/>
<dbReference type="InterPro" id="IPR010839">
    <property type="entry name" value="AtuA_N"/>
</dbReference>
<dbReference type="InterPro" id="IPR056362">
    <property type="entry name" value="AtuA-like_ferredoxin_dom"/>
</dbReference>
<keyword evidence="6" id="KW-1185">Reference proteome</keyword>